<evidence type="ECO:0000313" key="2">
    <source>
        <dbReference type="Proteomes" id="UP001328107"/>
    </source>
</evidence>
<sequence length="87" mass="9777">LRFRHTGFQTNYSLVYLKFQLQSPYQKIAITINDLIITCDTGRLIIRDRPSIKSPGFDVLGETSQICHGNSSFDPLTLVSTGNAIFI</sequence>
<organism evidence="1 2">
    <name type="scientific">Pristionchus mayeri</name>
    <dbReference type="NCBI Taxonomy" id="1317129"/>
    <lineage>
        <taxon>Eukaryota</taxon>
        <taxon>Metazoa</taxon>
        <taxon>Ecdysozoa</taxon>
        <taxon>Nematoda</taxon>
        <taxon>Chromadorea</taxon>
        <taxon>Rhabditida</taxon>
        <taxon>Rhabditina</taxon>
        <taxon>Diplogasteromorpha</taxon>
        <taxon>Diplogasteroidea</taxon>
        <taxon>Neodiplogasteridae</taxon>
        <taxon>Pristionchus</taxon>
    </lineage>
</organism>
<gene>
    <name evidence="1" type="ORF">PMAYCL1PPCAC_27538</name>
</gene>
<keyword evidence="2" id="KW-1185">Reference proteome</keyword>
<evidence type="ECO:0000313" key="1">
    <source>
        <dbReference type="EMBL" id="GMR57343.1"/>
    </source>
</evidence>
<name>A0AAN5I975_9BILA</name>
<dbReference type="EMBL" id="BTRK01000006">
    <property type="protein sequence ID" value="GMR57343.1"/>
    <property type="molecule type" value="Genomic_DNA"/>
</dbReference>
<accession>A0AAN5I975</accession>
<dbReference type="AlphaFoldDB" id="A0AAN5I975"/>
<feature type="non-terminal residue" evidence="1">
    <location>
        <position position="1"/>
    </location>
</feature>
<feature type="non-terminal residue" evidence="1">
    <location>
        <position position="87"/>
    </location>
</feature>
<reference evidence="2" key="1">
    <citation type="submission" date="2022-10" db="EMBL/GenBank/DDBJ databases">
        <title>Genome assembly of Pristionchus species.</title>
        <authorList>
            <person name="Yoshida K."/>
            <person name="Sommer R.J."/>
        </authorList>
    </citation>
    <scope>NUCLEOTIDE SEQUENCE [LARGE SCALE GENOMIC DNA]</scope>
    <source>
        <strain evidence="2">RS5460</strain>
    </source>
</reference>
<comment type="caution">
    <text evidence="1">The sequence shown here is derived from an EMBL/GenBank/DDBJ whole genome shotgun (WGS) entry which is preliminary data.</text>
</comment>
<dbReference type="Proteomes" id="UP001328107">
    <property type="component" value="Unassembled WGS sequence"/>
</dbReference>
<protein>
    <submittedName>
        <fullName evidence="1">Uncharacterized protein</fullName>
    </submittedName>
</protein>
<proteinExistence type="predicted"/>